<evidence type="ECO:0000313" key="3">
    <source>
        <dbReference type="Proteomes" id="UP000000323"/>
    </source>
</evidence>
<dbReference type="EMBL" id="CP001825">
    <property type="protein sequence ID" value="ACZ42633.1"/>
    <property type="molecule type" value="Genomic_DNA"/>
</dbReference>
<evidence type="ECO:0000313" key="2">
    <source>
        <dbReference type="EMBL" id="ACZ42633.1"/>
    </source>
</evidence>
<reference evidence="3" key="1">
    <citation type="journal article" date="2010" name="Stand. Genomic Sci.">
        <title>Complete genome sequence of 'Thermobaculum terrenum' type strain (YNP1).</title>
        <authorList>
            <person name="Kiss H."/>
            <person name="Cleland D."/>
            <person name="Lapidus A."/>
            <person name="Lucas S."/>
            <person name="Glavina Del Rio T."/>
            <person name="Nolan M."/>
            <person name="Tice H."/>
            <person name="Han C."/>
            <person name="Goodwin L."/>
            <person name="Pitluck S."/>
            <person name="Liolios K."/>
            <person name="Ivanova N."/>
            <person name="Mavromatis K."/>
            <person name="Ovchinnikova G."/>
            <person name="Pati A."/>
            <person name="Chen A."/>
            <person name="Palaniappan K."/>
            <person name="Land M."/>
            <person name="Hauser L."/>
            <person name="Chang Y."/>
            <person name="Jeffries C."/>
            <person name="Lu M."/>
            <person name="Brettin T."/>
            <person name="Detter J."/>
            <person name="Goker M."/>
            <person name="Tindall B."/>
            <person name="Beck B."/>
            <person name="McDermott T."/>
            <person name="Woyke T."/>
            <person name="Bristow J."/>
            <person name="Eisen J."/>
            <person name="Markowitz V."/>
            <person name="Hugenholtz P."/>
            <person name="Kyrpides N."/>
            <person name="Klenk H."/>
            <person name="Cheng J."/>
        </authorList>
    </citation>
    <scope>NUCLEOTIDE SEQUENCE [LARGE SCALE GENOMIC DNA]</scope>
    <source>
        <strain evidence="3">ATCC BAA-798 / YNP1</strain>
    </source>
</reference>
<dbReference type="AlphaFoldDB" id="D1CCW8"/>
<name>D1CCW8_THET1</name>
<dbReference type="RefSeq" id="WP_012875667.1">
    <property type="nucleotide sequence ID" value="NC_013525.1"/>
</dbReference>
<dbReference type="eggNOG" id="ENOG50334HV">
    <property type="taxonomic scope" value="Bacteria"/>
</dbReference>
<feature type="compositionally biased region" description="Basic and acidic residues" evidence="1">
    <location>
        <begin position="1"/>
        <end position="12"/>
    </location>
</feature>
<accession>D1CCW8</accession>
<feature type="region of interest" description="Disordered" evidence="1">
    <location>
        <begin position="1"/>
        <end position="38"/>
    </location>
</feature>
<proteinExistence type="predicted"/>
<protein>
    <submittedName>
        <fullName evidence="2">Uncharacterized protein</fullName>
    </submittedName>
</protein>
<organism evidence="2 3">
    <name type="scientific">Thermobaculum terrenum (strain ATCC BAA-798 / CCMEE 7001 / YNP1)</name>
    <dbReference type="NCBI Taxonomy" id="525904"/>
    <lineage>
        <taxon>Bacteria</taxon>
        <taxon>Bacillati</taxon>
        <taxon>Chloroflexota</taxon>
        <taxon>Chloroflexia</taxon>
        <taxon>Candidatus Thermobaculales</taxon>
        <taxon>Candidatus Thermobaculaceae</taxon>
        <taxon>Thermobaculum</taxon>
    </lineage>
</organism>
<gene>
    <name evidence="2" type="ordered locus">Tter_1727</name>
</gene>
<dbReference type="KEGG" id="ttr:Tter_1727"/>
<sequence length="120" mass="13505">MTQNPKPEDSFTHDLNPQPEAGFNYGDLGPDTTQGRPAADYKDLVEHLNWLRKDELEQLPIVPEGTRLEQGKTYIDLMDLEKGEFTGMANQIAPHGSKLVAKDAAPYELWNKLLEAGRKK</sequence>
<dbReference type="HOGENOM" id="CLU_1882293_0_0_0"/>
<keyword evidence="3" id="KW-1185">Reference proteome</keyword>
<evidence type="ECO:0000256" key="1">
    <source>
        <dbReference type="SAM" id="MobiDB-lite"/>
    </source>
</evidence>
<dbReference type="STRING" id="525904.Tter_1727"/>
<dbReference type="OrthoDB" id="5509072at2"/>
<dbReference type="Proteomes" id="UP000000323">
    <property type="component" value="Chromosome 1"/>
</dbReference>